<dbReference type="InterPro" id="IPR012094">
    <property type="entry name" value="tRNA_Ile_lys_synt"/>
</dbReference>
<dbReference type="NCBIfam" id="TIGR02433">
    <property type="entry name" value="lysidine_TilS_C"/>
    <property type="match status" value="1"/>
</dbReference>
<evidence type="ECO:0000256" key="4">
    <source>
        <dbReference type="ARBA" id="ARBA00022694"/>
    </source>
</evidence>
<dbReference type="Pfam" id="PF01171">
    <property type="entry name" value="ATP_bind_3"/>
    <property type="match status" value="1"/>
</dbReference>
<dbReference type="GO" id="GO:0006400">
    <property type="term" value="P:tRNA modification"/>
    <property type="evidence" value="ECO:0007669"/>
    <property type="project" value="UniProtKB-UniRule"/>
</dbReference>
<dbReference type="Proteomes" id="UP000327030">
    <property type="component" value="Chromosome 1"/>
</dbReference>
<evidence type="ECO:0000256" key="10">
    <source>
        <dbReference type="SAM" id="Phobius"/>
    </source>
</evidence>
<dbReference type="SUPFAM" id="SSF56037">
    <property type="entry name" value="PheT/TilS domain"/>
    <property type="match status" value="1"/>
</dbReference>
<dbReference type="NCBIfam" id="TIGR02432">
    <property type="entry name" value="lysidine_TilS_N"/>
    <property type="match status" value="1"/>
</dbReference>
<keyword evidence="2 8" id="KW-0963">Cytoplasm</keyword>
<evidence type="ECO:0000256" key="7">
    <source>
        <dbReference type="ARBA" id="ARBA00048539"/>
    </source>
</evidence>
<feature type="domain" description="Lysidine-tRNA(Ile) synthetase C-terminal" evidence="11">
    <location>
        <begin position="469"/>
        <end position="541"/>
    </location>
</feature>
<feature type="coiled-coil region" evidence="9">
    <location>
        <begin position="37"/>
        <end position="71"/>
    </location>
</feature>
<dbReference type="InterPro" id="IPR011063">
    <property type="entry name" value="TilS/TtcA_N"/>
</dbReference>
<dbReference type="InterPro" id="IPR014729">
    <property type="entry name" value="Rossmann-like_a/b/a_fold"/>
</dbReference>
<comment type="similarity">
    <text evidence="8">Belongs to the tRNA(Ile)-lysidine synthase family.</text>
</comment>
<dbReference type="GO" id="GO:0005737">
    <property type="term" value="C:cytoplasm"/>
    <property type="evidence" value="ECO:0007669"/>
    <property type="project" value="UniProtKB-SubCell"/>
</dbReference>
<evidence type="ECO:0000256" key="5">
    <source>
        <dbReference type="ARBA" id="ARBA00022741"/>
    </source>
</evidence>
<feature type="binding site" evidence="8">
    <location>
        <begin position="125"/>
        <end position="130"/>
    </location>
    <ligand>
        <name>ATP</name>
        <dbReference type="ChEBI" id="CHEBI:30616"/>
    </ligand>
</feature>
<comment type="domain">
    <text evidence="8">The N-terminal region contains the highly conserved SGGXDS motif, predicted to be a P-loop motif involved in ATP binding.</text>
</comment>
<gene>
    <name evidence="8 12" type="primary">tilS</name>
    <name evidence="12" type="ORF">FXF36_08800</name>
</gene>
<dbReference type="CDD" id="cd01992">
    <property type="entry name" value="TilS_N"/>
    <property type="match status" value="1"/>
</dbReference>
<dbReference type="SMART" id="SM00977">
    <property type="entry name" value="TilS_C"/>
    <property type="match status" value="1"/>
</dbReference>
<proteinExistence type="inferred from homology"/>
<feature type="transmembrane region" description="Helical" evidence="10">
    <location>
        <begin position="20"/>
        <end position="41"/>
    </location>
</feature>
<evidence type="ECO:0000313" key="13">
    <source>
        <dbReference type="Proteomes" id="UP000327030"/>
    </source>
</evidence>
<evidence type="ECO:0000256" key="9">
    <source>
        <dbReference type="SAM" id="Coils"/>
    </source>
</evidence>
<comment type="function">
    <text evidence="8">Ligates lysine onto the cytidine present at position 34 of the AUA codon-specific tRNA(Ile) that contains the anticodon CAU, in an ATP-dependent manner. Cytidine is converted to lysidine, thus changing the amino acid specificity of the tRNA from methionine to isoleucine.</text>
</comment>
<evidence type="ECO:0000256" key="6">
    <source>
        <dbReference type="ARBA" id="ARBA00022840"/>
    </source>
</evidence>
<evidence type="ECO:0000256" key="8">
    <source>
        <dbReference type="HAMAP-Rule" id="MF_01161"/>
    </source>
</evidence>
<dbReference type="RefSeq" id="WP_151623405.1">
    <property type="nucleotide sequence ID" value="NZ_CP043028.1"/>
</dbReference>
<dbReference type="EC" id="6.3.4.19" evidence="8"/>
<dbReference type="GO" id="GO:0032267">
    <property type="term" value="F:tRNA(Ile)-lysidine synthase activity"/>
    <property type="evidence" value="ECO:0007669"/>
    <property type="project" value="UniProtKB-EC"/>
</dbReference>
<dbReference type="PANTHER" id="PTHR43033">
    <property type="entry name" value="TRNA(ILE)-LYSIDINE SYNTHASE-RELATED"/>
    <property type="match status" value="1"/>
</dbReference>
<dbReference type="InterPro" id="IPR012796">
    <property type="entry name" value="Lysidine-tRNA-synth_C"/>
</dbReference>
<keyword evidence="9" id="KW-0175">Coiled coil</keyword>
<dbReference type="Pfam" id="PF11734">
    <property type="entry name" value="TilS_C"/>
    <property type="match status" value="1"/>
</dbReference>
<dbReference type="GO" id="GO:0005524">
    <property type="term" value="F:ATP binding"/>
    <property type="evidence" value="ECO:0007669"/>
    <property type="project" value="UniProtKB-UniRule"/>
</dbReference>
<keyword evidence="10" id="KW-1133">Transmembrane helix</keyword>
<name>A0A5P6VR35_PSEXY</name>
<dbReference type="InterPro" id="IPR012795">
    <property type="entry name" value="tRNA_Ile_lys_synt_N"/>
</dbReference>
<evidence type="ECO:0000256" key="1">
    <source>
        <dbReference type="ARBA" id="ARBA00004496"/>
    </source>
</evidence>
<keyword evidence="4 8" id="KW-0819">tRNA processing</keyword>
<evidence type="ECO:0000256" key="2">
    <source>
        <dbReference type="ARBA" id="ARBA00022490"/>
    </source>
</evidence>
<dbReference type="KEGG" id="pxv:FXF36_08800"/>
<accession>A0A5P6VR35</accession>
<keyword evidence="3 8" id="KW-0436">Ligase</keyword>
<dbReference type="OrthoDB" id="9807403at2"/>
<dbReference type="HAMAP" id="MF_01161">
    <property type="entry name" value="tRNA_Ile_lys_synt"/>
    <property type="match status" value="1"/>
</dbReference>
<keyword evidence="5 8" id="KW-0547">Nucleotide-binding</keyword>
<reference evidence="13" key="1">
    <citation type="submission" date="2019-08" db="EMBL/GenBank/DDBJ databases">
        <title>Complete Genome Sequence of the Polysaccharide-Degrading Rumen Bacterium Pseudobutyrivibrio xylanivorans MA3014.</title>
        <authorList>
            <person name="Palevich N."/>
            <person name="Maclean P.H."/>
            <person name="Kelly W.J."/>
            <person name="Leahy S.C."/>
            <person name="Rakonjac J."/>
            <person name="Attwood G.T."/>
        </authorList>
    </citation>
    <scope>NUCLEOTIDE SEQUENCE [LARGE SCALE GENOMIC DNA]</scope>
    <source>
        <strain evidence="13">MA3014</strain>
    </source>
</reference>
<keyword evidence="10" id="KW-0812">Transmembrane</keyword>
<dbReference type="SUPFAM" id="SSF52402">
    <property type="entry name" value="Adenine nucleotide alpha hydrolases-like"/>
    <property type="match status" value="1"/>
</dbReference>
<keyword evidence="6 8" id="KW-0067">ATP-binding</keyword>
<evidence type="ECO:0000313" key="12">
    <source>
        <dbReference type="EMBL" id="QFJ54950.1"/>
    </source>
</evidence>
<dbReference type="EMBL" id="CP043028">
    <property type="protein sequence ID" value="QFJ54950.1"/>
    <property type="molecule type" value="Genomic_DNA"/>
</dbReference>
<dbReference type="PANTHER" id="PTHR43033:SF1">
    <property type="entry name" value="TRNA(ILE)-LYSIDINE SYNTHASE-RELATED"/>
    <property type="match status" value="1"/>
</dbReference>
<dbReference type="Gene3D" id="3.40.50.620">
    <property type="entry name" value="HUPs"/>
    <property type="match status" value="1"/>
</dbReference>
<organism evidence="12 13">
    <name type="scientific">Pseudobutyrivibrio xylanivorans</name>
    <dbReference type="NCBI Taxonomy" id="185007"/>
    <lineage>
        <taxon>Bacteria</taxon>
        <taxon>Bacillati</taxon>
        <taxon>Bacillota</taxon>
        <taxon>Clostridia</taxon>
        <taxon>Lachnospirales</taxon>
        <taxon>Lachnospiraceae</taxon>
        <taxon>Pseudobutyrivibrio</taxon>
    </lineage>
</organism>
<sequence>MAKKKRNNVRRRKKTSTGRIYVAVIMLFMIGVMMVQVVRLYDKNEELKKKEESLQLELDAANEKGQQLKEQEEYVGSDEYIENEASQKLGLTHDNWIIFKENKIREYIDKNDMLSKGDRVVLGLSGGPDSVCLFFVLLGLRDEYDLTIYALHVNHCIRGEDADGDQAYVEELCRQFEVPVRTLKIDVPALARESGRGLEEEARLARYQAFEDYAKELDNDGHETKIVIAHNADDNAETVLFHMVRGSGLDGMCGIAPKRGRIIRPLLEVPKKEIMELLEENQIDYCIDETNSDVNYDRNKIRHNIIPEFQDINPKALTHITEMTNRLTEVAEYISIEAHGLLQIAKEDGDKLRKRTIATAPRVIASQALKDYLSRFMPQQKDVSATHIETILGLLNEDGERQVKLPYKKTLIISYETIYVVEDEGGEAESGEPLESDFSFREFDYEQGVKYPTDTYTKWFDCDRITDNVVIRTRAEGDYLTIDAVGNHKSIQDYFVDAKIPRHLRDTIPLVCDGSHVMWVVGYRISEFYKISNDTTRVLEIVYGGTQNE</sequence>
<protein>
    <recommendedName>
        <fullName evidence="8">tRNA(Ile)-lysidine synthase</fullName>
        <ecNumber evidence="8">6.3.4.19</ecNumber>
    </recommendedName>
    <alternativeName>
        <fullName evidence="8">tRNA(Ile)-2-lysyl-cytidine synthase</fullName>
    </alternativeName>
    <alternativeName>
        <fullName evidence="8">tRNA(Ile)-lysidine synthetase</fullName>
    </alternativeName>
</protein>
<dbReference type="AlphaFoldDB" id="A0A5P6VR35"/>
<evidence type="ECO:0000256" key="3">
    <source>
        <dbReference type="ARBA" id="ARBA00022598"/>
    </source>
</evidence>
<evidence type="ECO:0000259" key="11">
    <source>
        <dbReference type="SMART" id="SM00977"/>
    </source>
</evidence>
<comment type="catalytic activity">
    <reaction evidence="7 8">
        <text>cytidine(34) in tRNA(Ile2) + L-lysine + ATP = lysidine(34) in tRNA(Ile2) + AMP + diphosphate + H(+)</text>
        <dbReference type="Rhea" id="RHEA:43744"/>
        <dbReference type="Rhea" id="RHEA-COMP:10625"/>
        <dbReference type="Rhea" id="RHEA-COMP:10670"/>
        <dbReference type="ChEBI" id="CHEBI:15378"/>
        <dbReference type="ChEBI" id="CHEBI:30616"/>
        <dbReference type="ChEBI" id="CHEBI:32551"/>
        <dbReference type="ChEBI" id="CHEBI:33019"/>
        <dbReference type="ChEBI" id="CHEBI:82748"/>
        <dbReference type="ChEBI" id="CHEBI:83665"/>
        <dbReference type="ChEBI" id="CHEBI:456215"/>
        <dbReference type="EC" id="6.3.4.19"/>
    </reaction>
</comment>
<keyword evidence="10" id="KW-0472">Membrane</keyword>
<comment type="subcellular location">
    <subcellularLocation>
        <location evidence="1 8">Cytoplasm</location>
    </subcellularLocation>
</comment>